<dbReference type="OrthoDB" id="9789994at2"/>
<reference evidence="5 6" key="1">
    <citation type="submission" date="2019-02" db="EMBL/GenBank/DDBJ databases">
        <authorList>
            <person name="Fomenkov A."/>
            <person name="Dubinina G."/>
            <person name="Grabovich M."/>
            <person name="Vincze T."/>
            <person name="Roberts R.J."/>
        </authorList>
    </citation>
    <scope>NUCLEOTIDE SEQUENCE [LARGE SCALE GENOMIC DNA]</scope>
    <source>
        <strain evidence="5 6">P</strain>
    </source>
</reference>
<protein>
    <submittedName>
        <fullName evidence="5">ATP-binding cassette domain-containing protein</fullName>
    </submittedName>
</protein>
<dbReference type="KEGG" id="sper:EW093_03710"/>
<dbReference type="PANTHER" id="PTHR43553">
    <property type="entry name" value="HEAVY METAL TRANSPORTER"/>
    <property type="match status" value="1"/>
</dbReference>
<dbReference type="InterPro" id="IPR017871">
    <property type="entry name" value="ABC_transporter-like_CS"/>
</dbReference>
<evidence type="ECO:0000256" key="2">
    <source>
        <dbReference type="ARBA" id="ARBA00022741"/>
    </source>
</evidence>
<evidence type="ECO:0000313" key="5">
    <source>
        <dbReference type="EMBL" id="QEN03842.1"/>
    </source>
</evidence>
<dbReference type="GO" id="GO:0005524">
    <property type="term" value="F:ATP binding"/>
    <property type="evidence" value="ECO:0007669"/>
    <property type="project" value="UniProtKB-KW"/>
</dbReference>
<keyword evidence="3 5" id="KW-0067">ATP-binding</keyword>
<keyword evidence="6" id="KW-1185">Reference proteome</keyword>
<name>A0A5C1QC94_9SPIO</name>
<accession>A0A5C1QC94</accession>
<dbReference type="Gene3D" id="3.40.50.300">
    <property type="entry name" value="P-loop containing nucleotide triphosphate hydrolases"/>
    <property type="match status" value="2"/>
</dbReference>
<dbReference type="PROSITE" id="PS00211">
    <property type="entry name" value="ABC_TRANSPORTER_1"/>
    <property type="match status" value="1"/>
</dbReference>
<dbReference type="SMART" id="SM00382">
    <property type="entry name" value="AAA"/>
    <property type="match status" value="2"/>
</dbReference>
<dbReference type="InterPro" id="IPR050095">
    <property type="entry name" value="ECF_ABC_transporter_ATP-bd"/>
</dbReference>
<dbReference type="PROSITE" id="PS50893">
    <property type="entry name" value="ABC_TRANSPORTER_2"/>
    <property type="match status" value="2"/>
</dbReference>
<dbReference type="CDD" id="cd00267">
    <property type="entry name" value="ABC_ATPase"/>
    <property type="match status" value="1"/>
</dbReference>
<dbReference type="EMBL" id="CP035807">
    <property type="protein sequence ID" value="QEN03842.1"/>
    <property type="molecule type" value="Genomic_DNA"/>
</dbReference>
<feature type="domain" description="ABC transporter" evidence="4">
    <location>
        <begin position="1"/>
        <end position="210"/>
    </location>
</feature>
<dbReference type="InterPro" id="IPR027417">
    <property type="entry name" value="P-loop_NTPase"/>
</dbReference>
<evidence type="ECO:0000259" key="4">
    <source>
        <dbReference type="PROSITE" id="PS50893"/>
    </source>
</evidence>
<dbReference type="RefSeq" id="WP_149567100.1">
    <property type="nucleotide sequence ID" value="NZ_CP035807.1"/>
</dbReference>
<dbReference type="SUPFAM" id="SSF52540">
    <property type="entry name" value="P-loop containing nucleoside triphosphate hydrolases"/>
    <property type="match status" value="2"/>
</dbReference>
<proteinExistence type="predicted"/>
<dbReference type="GO" id="GO:0016887">
    <property type="term" value="F:ATP hydrolysis activity"/>
    <property type="evidence" value="ECO:0007669"/>
    <property type="project" value="InterPro"/>
</dbReference>
<dbReference type="GO" id="GO:0042626">
    <property type="term" value="F:ATPase-coupled transmembrane transporter activity"/>
    <property type="evidence" value="ECO:0007669"/>
    <property type="project" value="TreeGrafter"/>
</dbReference>
<dbReference type="PANTHER" id="PTHR43553:SF3">
    <property type="entry name" value="ABC TRANSPORTER ATP-BINDING PROTEIN MODF"/>
    <property type="match status" value="1"/>
</dbReference>
<dbReference type="Proteomes" id="UP000323824">
    <property type="component" value="Chromosome"/>
</dbReference>
<dbReference type="Pfam" id="PF00005">
    <property type="entry name" value="ABC_tran"/>
    <property type="match status" value="2"/>
</dbReference>
<evidence type="ECO:0000256" key="3">
    <source>
        <dbReference type="ARBA" id="ARBA00022840"/>
    </source>
</evidence>
<keyword evidence="2" id="KW-0547">Nucleotide-binding</keyword>
<evidence type="ECO:0000256" key="1">
    <source>
        <dbReference type="ARBA" id="ARBA00022448"/>
    </source>
</evidence>
<dbReference type="GO" id="GO:0043190">
    <property type="term" value="C:ATP-binding cassette (ABC) transporter complex"/>
    <property type="evidence" value="ECO:0007669"/>
    <property type="project" value="TreeGrafter"/>
</dbReference>
<evidence type="ECO:0000313" key="6">
    <source>
        <dbReference type="Proteomes" id="UP000323824"/>
    </source>
</evidence>
<feature type="domain" description="ABC transporter" evidence="4">
    <location>
        <begin position="231"/>
        <end position="458"/>
    </location>
</feature>
<dbReference type="InterPro" id="IPR003593">
    <property type="entry name" value="AAA+_ATPase"/>
</dbReference>
<dbReference type="AlphaFoldDB" id="A0A5C1QC94"/>
<sequence>MKFVNYEKKINDNIITIPNWEIKRDENWAVLGNNGSGKTLLGRVLTSSDLGDKCGYVSFEKVEELLEEERRNDDSDFLDREDVGTLVKEYINDPHGVFDLEHIKDRGLKYLSTGELVKLLIIKELERSPDYLILDEPYDGLDIESQELLYNLIEDLILSKTTIILILNREKDIHPLISNISFIHNNRVILTGSRDSILSSDAFNRIRHFSGNIPEQLPGLEKRDKSIETLIDMRSVSISFSETKVLKDITWKVKSREHFKIVGPNGSGKSTLLKIISADNTQSYGQDITLFGYKKGTGESIWDIKQHIGLVSSTLQKDYRVSISVLNVLLSGFYDTIGLYTKPTPSEIDQGVKWLKIVGLYSKRDNSYKELSYGEQRLVLIIRAMVKHPKILILDEPCLGLDQVNREMILLLLDSLANKGETTLLYVSHRREDYIPSIKNELLLHPSVDGSLGEISCI</sequence>
<gene>
    <name evidence="5" type="ORF">EW093_03710</name>
</gene>
<reference evidence="5 6" key="2">
    <citation type="submission" date="2019-09" db="EMBL/GenBank/DDBJ databases">
        <title>Complete Genome Sequence and Methylome Analysis of free living Spirochaetas.</title>
        <authorList>
            <person name="Leshcheva N."/>
            <person name="Mikheeva N."/>
        </authorList>
    </citation>
    <scope>NUCLEOTIDE SEQUENCE [LARGE SCALE GENOMIC DNA]</scope>
    <source>
        <strain evidence="5 6">P</strain>
    </source>
</reference>
<organism evidence="5 6">
    <name type="scientific">Thiospirochaeta perfilievii</name>
    <dbReference type="NCBI Taxonomy" id="252967"/>
    <lineage>
        <taxon>Bacteria</taxon>
        <taxon>Pseudomonadati</taxon>
        <taxon>Spirochaetota</taxon>
        <taxon>Spirochaetia</taxon>
        <taxon>Spirochaetales</taxon>
        <taxon>Spirochaetaceae</taxon>
        <taxon>Thiospirochaeta</taxon>
    </lineage>
</organism>
<keyword evidence="1" id="KW-0813">Transport</keyword>
<dbReference type="InterPro" id="IPR003439">
    <property type="entry name" value="ABC_transporter-like_ATP-bd"/>
</dbReference>